<feature type="compositionally biased region" description="Polar residues" evidence="2">
    <location>
        <begin position="991"/>
        <end position="1005"/>
    </location>
</feature>
<sequence length="1134" mass="128446">MTITQQIVISSKTTADSMRQFNLRPLLSTLAMYNSLIDPHLQCYFSNERIRRHLRHAGLISRRGEVVPDSEYRVKLAEREHKKHVRQMLAENIVHRALDMERTRQAELRKQFEMVAKSALVSSVKESRRRPQSHNTTADMAILQMSSSWSHSRPRSANNDMEVMNEEFGEPSRISRVHSAHISNPKKSKSPRRRLQRPKTNTPLSLNRSFTGNTSRSHSPTKELPSCEVTMIYYGPHTKIDYDHNLFEPLDEVMVMQQHCGGENLPVFKKMLKAGDTFQFKSRRHPNFPFGLSLYVKGLIDSRISTCCEYKHRNGVRLGGERGHFGIQSVQGSKPCLKCRFEKTAKLKIYADSPHDESKMEIDEPVIIPNRPSEEAKPTYQPVQIPVRTPTSTGKNYDSDFSGSQSSDSDTKENQHQPERSQTEKTKISGGYSTDSSGNTSNREKGPSSKVVEKNPKHVVIRKDSSSGSRSSGKRSGRVSFSFSNIICIDRLFFILVKSSDSTEKTWQVIFHTSEFQTASLNGGQNPKIKISFINDHNNETEGYIISTNNYKNCFKAGKIDRFKVKLKDIGKPKKIRLILNEDGETTDRSSDSNETRKIKWHLAQVDVVDPKTHEYSTFYCREWFEYSEQQKKQNEKVLTLSKTEIKPQTRRTVSSASSSASVSSSTRRKSREVEQTKTTGKDGTFENGSETPIQITSDNNSLHSDEDDNATPRQPSAREQQIKRKTSSSSGESVSQLSDEQSKWQVIIYTAKGVDGDLDTEDDSRIYIQLFDSKKVKTKKLSLNKTGPFRSGTSEKFDIKLSKNFVEPKQLKIGYYNAHITAAKWNIEKIELIDAKTHKRYVFPCNDDLERNEYTHIAEKLLNVENTDDLTPRNSPVNVTKSTVKNVSEDEDDDFDNVRTTIKPAQQHPTVSFTEEKPTTRISPVQHQSLSHPSTTTNKISTSLPSSSPTASPQQENDTSEVKRKNSFSSATDDDANSRHISKQLDQENKLNSNSPRVSINSQENSERQQRPTQGQENKSIPRPKTRHGRQDDSTVESSTNVQTTNTSTPATEIWKANDDTSVPLTIEPLALDNINNDTARTDIQSTTTATSTTTNKKIMDQNDDSHKLDTNSPDSTDGFKNWYPNNNDDDLS</sequence>
<feature type="compositionally biased region" description="Polar residues" evidence="2">
    <location>
        <begin position="899"/>
        <end position="914"/>
    </location>
</feature>
<dbReference type="EMBL" id="CAJOBC010004167">
    <property type="protein sequence ID" value="CAF3817381.1"/>
    <property type="molecule type" value="Genomic_DNA"/>
</dbReference>
<dbReference type="InterPro" id="IPR036392">
    <property type="entry name" value="PLAT/LH2_dom_sf"/>
</dbReference>
<feature type="region of interest" description="Disordered" evidence="2">
    <location>
        <begin position="168"/>
        <end position="222"/>
    </location>
</feature>
<feature type="compositionally biased region" description="Polar residues" evidence="2">
    <location>
        <begin position="198"/>
        <end position="218"/>
    </location>
</feature>
<feature type="compositionally biased region" description="Basic and acidic residues" evidence="2">
    <location>
        <begin position="672"/>
        <end position="685"/>
    </location>
</feature>
<feature type="compositionally biased region" description="Basic and acidic residues" evidence="2">
    <location>
        <begin position="1099"/>
        <end position="1111"/>
    </location>
</feature>
<evidence type="ECO:0000256" key="2">
    <source>
        <dbReference type="SAM" id="MobiDB-lite"/>
    </source>
</evidence>
<feature type="compositionally biased region" description="Basic and acidic residues" evidence="2">
    <location>
        <begin position="409"/>
        <end position="427"/>
    </location>
</feature>
<dbReference type="Gene3D" id="2.60.60.20">
    <property type="entry name" value="PLAT/LH2 domain"/>
    <property type="match status" value="2"/>
</dbReference>
<evidence type="ECO:0000256" key="1">
    <source>
        <dbReference type="PROSITE-ProRule" id="PRU00152"/>
    </source>
</evidence>
<evidence type="ECO:0000313" key="8">
    <source>
        <dbReference type="Proteomes" id="UP000663829"/>
    </source>
</evidence>
<feature type="compositionally biased region" description="Low complexity" evidence="2">
    <location>
        <begin position="728"/>
        <end position="738"/>
    </location>
</feature>
<feature type="compositionally biased region" description="Basic residues" evidence="2">
    <location>
        <begin position="175"/>
        <end position="197"/>
    </location>
</feature>
<dbReference type="OrthoDB" id="120976at2759"/>
<evidence type="ECO:0000313" key="4">
    <source>
        <dbReference type="EMBL" id="CAF0754519.1"/>
    </source>
</evidence>
<organism evidence="5 8">
    <name type="scientific">Didymodactylos carnosus</name>
    <dbReference type="NCBI Taxonomy" id="1234261"/>
    <lineage>
        <taxon>Eukaryota</taxon>
        <taxon>Metazoa</taxon>
        <taxon>Spiralia</taxon>
        <taxon>Gnathifera</taxon>
        <taxon>Rotifera</taxon>
        <taxon>Eurotatoria</taxon>
        <taxon>Bdelloidea</taxon>
        <taxon>Philodinida</taxon>
        <taxon>Philodinidae</taxon>
        <taxon>Didymodactylos</taxon>
    </lineage>
</organism>
<dbReference type="PANTHER" id="PTHR23034">
    <property type="entry name" value="GLUTAMATE-RICH PROTEIN 3"/>
    <property type="match status" value="1"/>
</dbReference>
<dbReference type="Proteomes" id="UP000681722">
    <property type="component" value="Unassembled WGS sequence"/>
</dbReference>
<dbReference type="EMBL" id="CAJOBA010000456">
    <property type="protein sequence ID" value="CAF3533618.1"/>
    <property type="molecule type" value="Genomic_DNA"/>
</dbReference>
<feature type="compositionally biased region" description="Basic and acidic residues" evidence="2">
    <location>
        <begin position="442"/>
        <end position="465"/>
    </location>
</feature>
<comment type="caution">
    <text evidence="5">The sequence shown here is derived from an EMBL/GenBank/DDBJ whole genome shotgun (WGS) entry which is preliminary data.</text>
</comment>
<gene>
    <name evidence="5" type="ORF">GPM918_LOCUS16115</name>
    <name evidence="4" type="ORF">OVA965_LOCUS2207</name>
    <name evidence="7" type="ORF">SRO942_LOCUS16115</name>
    <name evidence="6" type="ORF">TMI583_LOCUS2207</name>
</gene>
<feature type="compositionally biased region" description="Polar residues" evidence="2">
    <location>
        <begin position="921"/>
        <end position="941"/>
    </location>
</feature>
<dbReference type="AlphaFoldDB" id="A0A814K8G2"/>
<feature type="compositionally biased region" description="Polar residues" evidence="2">
    <location>
        <begin position="687"/>
        <end position="703"/>
    </location>
</feature>
<dbReference type="InterPro" id="IPR027962">
    <property type="entry name" value="ERICH3"/>
</dbReference>
<feature type="region of interest" description="Disordered" evidence="2">
    <location>
        <begin position="868"/>
        <end position="1058"/>
    </location>
</feature>
<feature type="compositionally biased region" description="Low complexity" evidence="2">
    <location>
        <begin position="651"/>
        <end position="666"/>
    </location>
</feature>
<dbReference type="Proteomes" id="UP000677228">
    <property type="component" value="Unassembled WGS sequence"/>
</dbReference>
<dbReference type="Proteomes" id="UP000682733">
    <property type="component" value="Unassembled WGS sequence"/>
</dbReference>
<dbReference type="EMBL" id="CAJNOK010000456">
    <property type="protein sequence ID" value="CAF0754519.1"/>
    <property type="molecule type" value="Genomic_DNA"/>
</dbReference>
<feature type="region of interest" description="Disordered" evidence="2">
    <location>
        <begin position="643"/>
        <end position="738"/>
    </location>
</feature>
<name>A0A814K8G2_9BILA</name>
<dbReference type="EMBL" id="CAJNOQ010004167">
    <property type="protein sequence ID" value="CAF1047660.1"/>
    <property type="molecule type" value="Genomic_DNA"/>
</dbReference>
<accession>A0A814K8G2</accession>
<dbReference type="Pfam" id="PF15257">
    <property type="entry name" value="DUF4590"/>
    <property type="match status" value="1"/>
</dbReference>
<feature type="domain" description="PLAT" evidence="3">
    <location>
        <begin position="505"/>
        <end position="639"/>
    </location>
</feature>
<dbReference type="Pfam" id="PF01477">
    <property type="entry name" value="PLAT"/>
    <property type="match status" value="2"/>
</dbReference>
<feature type="compositionally biased region" description="Low complexity" evidence="2">
    <location>
        <begin position="1037"/>
        <end position="1050"/>
    </location>
</feature>
<reference evidence="5" key="1">
    <citation type="submission" date="2021-02" db="EMBL/GenBank/DDBJ databases">
        <authorList>
            <person name="Nowell W R."/>
        </authorList>
    </citation>
    <scope>NUCLEOTIDE SEQUENCE</scope>
</reference>
<keyword evidence="8" id="KW-1185">Reference proteome</keyword>
<dbReference type="PROSITE" id="PS50095">
    <property type="entry name" value="PLAT"/>
    <property type="match status" value="2"/>
</dbReference>
<evidence type="ECO:0000313" key="7">
    <source>
        <dbReference type="EMBL" id="CAF3817381.1"/>
    </source>
</evidence>
<comment type="caution">
    <text evidence="1">Lacks conserved residue(s) required for the propagation of feature annotation.</text>
</comment>
<feature type="compositionally biased region" description="Polar residues" evidence="2">
    <location>
        <begin position="431"/>
        <end position="441"/>
    </location>
</feature>
<dbReference type="InterPro" id="IPR048257">
    <property type="entry name" value="DUF4590"/>
</dbReference>
<evidence type="ECO:0000313" key="6">
    <source>
        <dbReference type="EMBL" id="CAF3533618.1"/>
    </source>
</evidence>
<dbReference type="SUPFAM" id="SSF49723">
    <property type="entry name" value="Lipase/lipooxygenase domain (PLAT/LH2 domain)"/>
    <property type="match status" value="2"/>
</dbReference>
<feature type="compositionally biased region" description="Polar residues" evidence="2">
    <location>
        <begin position="873"/>
        <end position="887"/>
    </location>
</feature>
<dbReference type="Proteomes" id="UP000663829">
    <property type="component" value="Unassembled WGS sequence"/>
</dbReference>
<feature type="domain" description="PLAT" evidence="3">
    <location>
        <begin position="743"/>
        <end position="864"/>
    </location>
</feature>
<dbReference type="InterPro" id="IPR001024">
    <property type="entry name" value="PLAT/LH2_dom"/>
</dbReference>
<feature type="compositionally biased region" description="Low complexity" evidence="2">
    <location>
        <begin position="1084"/>
        <end position="1096"/>
    </location>
</feature>
<proteinExistence type="predicted"/>
<protein>
    <recommendedName>
        <fullName evidence="3">PLAT domain-containing protein</fullName>
    </recommendedName>
</protein>
<evidence type="ECO:0000259" key="3">
    <source>
        <dbReference type="PROSITE" id="PS50095"/>
    </source>
</evidence>
<dbReference type="PANTHER" id="PTHR23034:SF2">
    <property type="entry name" value="GLUTAMATE-RICH PROTEIN 3"/>
    <property type="match status" value="1"/>
</dbReference>
<feature type="compositionally biased region" description="Low complexity" evidence="2">
    <location>
        <begin position="942"/>
        <end position="954"/>
    </location>
</feature>
<feature type="compositionally biased region" description="Low complexity" evidence="2">
    <location>
        <begin position="399"/>
        <end position="408"/>
    </location>
</feature>
<evidence type="ECO:0000313" key="5">
    <source>
        <dbReference type="EMBL" id="CAF1047660.1"/>
    </source>
</evidence>
<feature type="region of interest" description="Disordered" evidence="2">
    <location>
        <begin position="369"/>
        <end position="477"/>
    </location>
</feature>
<feature type="region of interest" description="Disordered" evidence="2">
    <location>
        <begin position="1084"/>
        <end position="1134"/>
    </location>
</feature>